<gene>
    <name evidence="1" type="ORF">AALG99_01455</name>
</gene>
<dbReference type="Proteomes" id="UP001565219">
    <property type="component" value="Unassembled WGS sequence"/>
</dbReference>
<protein>
    <submittedName>
        <fullName evidence="1">Uncharacterized protein</fullName>
    </submittedName>
</protein>
<comment type="caution">
    <text evidence="1">The sequence shown here is derived from an EMBL/GenBank/DDBJ whole genome shotgun (WGS) entry which is preliminary data.</text>
</comment>
<reference evidence="1 2" key="1">
    <citation type="submission" date="2024-03" db="EMBL/GenBank/DDBJ databases">
        <title>Mouse gut bacterial collection (mGBC) of GemPharmatech.</title>
        <authorList>
            <person name="He Y."/>
            <person name="Dong L."/>
            <person name="Wu D."/>
            <person name="Gao X."/>
            <person name="Lin Z."/>
        </authorList>
    </citation>
    <scope>NUCLEOTIDE SEQUENCE [LARGE SCALE GENOMIC DNA]</scope>
    <source>
        <strain evidence="1 2">32-10</strain>
    </source>
</reference>
<organism evidence="1 2">
    <name type="scientific">Anaerostipes hominis</name>
    <name type="common">ex Lee et al. 2021</name>
    <dbReference type="NCBI Taxonomy" id="2025494"/>
    <lineage>
        <taxon>Bacteria</taxon>
        <taxon>Bacillati</taxon>
        <taxon>Bacillota</taxon>
        <taxon>Clostridia</taxon>
        <taxon>Lachnospirales</taxon>
        <taxon>Lachnospiraceae</taxon>
        <taxon>Anaerostipes</taxon>
    </lineage>
</organism>
<dbReference type="RefSeq" id="WP_369882297.1">
    <property type="nucleotide sequence ID" value="NZ_JBCLTR010000001.1"/>
</dbReference>
<proteinExistence type="predicted"/>
<accession>A0ABV4DDJ2</accession>
<evidence type="ECO:0000313" key="1">
    <source>
        <dbReference type="EMBL" id="MEY8632200.1"/>
    </source>
</evidence>
<name>A0ABV4DDJ2_9FIRM</name>
<evidence type="ECO:0000313" key="2">
    <source>
        <dbReference type="Proteomes" id="UP001565219"/>
    </source>
</evidence>
<dbReference type="EMBL" id="JBCLTR010000001">
    <property type="protein sequence ID" value="MEY8632200.1"/>
    <property type="molecule type" value="Genomic_DNA"/>
</dbReference>
<keyword evidence="2" id="KW-1185">Reference proteome</keyword>
<sequence>MGFYEKDGKRIDEADAFEYALEAVETGDALMEDAFLDWFYRWEQGWHHYEDEDM</sequence>